<sequence length="451" mass="51562">MFTFKGKHAQAADYGVENKQTLEIPTEPHHRSKRARYNIPMESSSTWFEQACAKEACYEQTEISSNSQSSEPETLSDLDIPVESPQKAKRLRGTARHNFFYSSTPSNKNKYNNGGLRTDNSESENQSNGDAKETAYNDGFDFPVEEPRKIYLAPDRYAEYLVNRKMEEKPKRLQKLVKEVKPWEQRRQHERGPRAGRSDEFNTLEESEYAEGIVRAARRHRLETYHRERHEMWGLRPIQDPGLREAMVDSTNATILQTTPIKPRDVAGSKLGTPTKATSIINKTDVTDDVTIEEILQGIPPPSDPCFNTPADIIFLPRNIRFTAVVYTLEYRLGYTPKQVRWLMGGEREGRGPVPTFNGLGMRLSRYMKKAGLQNSVRVPLAQPLKTSAGIPKPKGKGKAGDSDDEEEDSIGTRPLLPHGPRIRRKEFGVHGWYYHHPHEIEDALEYHYCY</sequence>
<proteinExistence type="predicted"/>
<accession>A0A3N4JGM3</accession>
<protein>
    <submittedName>
        <fullName evidence="2">Uncharacterized protein</fullName>
    </submittedName>
</protein>
<feature type="region of interest" description="Disordered" evidence="1">
    <location>
        <begin position="1"/>
        <end position="34"/>
    </location>
</feature>
<feature type="region of interest" description="Disordered" evidence="1">
    <location>
        <begin position="183"/>
        <end position="203"/>
    </location>
</feature>
<dbReference type="Proteomes" id="UP000276215">
    <property type="component" value="Unassembled WGS sequence"/>
</dbReference>
<dbReference type="OrthoDB" id="5468113at2759"/>
<gene>
    <name evidence="2" type="ORF">L873DRAFT_1792056</name>
</gene>
<feature type="region of interest" description="Disordered" evidence="1">
    <location>
        <begin position="384"/>
        <end position="418"/>
    </location>
</feature>
<feature type="compositionally biased region" description="Polar residues" evidence="1">
    <location>
        <begin position="63"/>
        <end position="73"/>
    </location>
</feature>
<evidence type="ECO:0000256" key="1">
    <source>
        <dbReference type="SAM" id="MobiDB-lite"/>
    </source>
</evidence>
<evidence type="ECO:0000313" key="2">
    <source>
        <dbReference type="EMBL" id="RPA95831.1"/>
    </source>
</evidence>
<reference evidence="2 3" key="1">
    <citation type="journal article" date="2018" name="Nat. Ecol. Evol.">
        <title>Pezizomycetes genomes reveal the molecular basis of ectomycorrhizal truffle lifestyle.</title>
        <authorList>
            <person name="Murat C."/>
            <person name="Payen T."/>
            <person name="Noel B."/>
            <person name="Kuo A."/>
            <person name="Morin E."/>
            <person name="Chen J."/>
            <person name="Kohler A."/>
            <person name="Krizsan K."/>
            <person name="Balestrini R."/>
            <person name="Da Silva C."/>
            <person name="Montanini B."/>
            <person name="Hainaut M."/>
            <person name="Levati E."/>
            <person name="Barry K.W."/>
            <person name="Belfiori B."/>
            <person name="Cichocki N."/>
            <person name="Clum A."/>
            <person name="Dockter R.B."/>
            <person name="Fauchery L."/>
            <person name="Guy J."/>
            <person name="Iotti M."/>
            <person name="Le Tacon F."/>
            <person name="Lindquist E.A."/>
            <person name="Lipzen A."/>
            <person name="Malagnac F."/>
            <person name="Mello A."/>
            <person name="Molinier V."/>
            <person name="Miyauchi S."/>
            <person name="Poulain J."/>
            <person name="Riccioni C."/>
            <person name="Rubini A."/>
            <person name="Sitrit Y."/>
            <person name="Splivallo R."/>
            <person name="Traeger S."/>
            <person name="Wang M."/>
            <person name="Zifcakova L."/>
            <person name="Wipf D."/>
            <person name="Zambonelli A."/>
            <person name="Paolocci F."/>
            <person name="Nowrousian M."/>
            <person name="Ottonello S."/>
            <person name="Baldrian P."/>
            <person name="Spatafora J.W."/>
            <person name="Henrissat B."/>
            <person name="Nagy L.G."/>
            <person name="Aury J.M."/>
            <person name="Wincker P."/>
            <person name="Grigoriev I.V."/>
            <person name="Bonfante P."/>
            <person name="Martin F.M."/>
        </authorList>
    </citation>
    <scope>NUCLEOTIDE SEQUENCE [LARGE SCALE GENOMIC DNA]</scope>
    <source>
        <strain evidence="2 3">120613-1</strain>
    </source>
</reference>
<feature type="compositionally biased region" description="Basic and acidic residues" evidence="1">
    <location>
        <begin position="183"/>
        <end position="200"/>
    </location>
</feature>
<organism evidence="2 3">
    <name type="scientific">Choiromyces venosus 120613-1</name>
    <dbReference type="NCBI Taxonomy" id="1336337"/>
    <lineage>
        <taxon>Eukaryota</taxon>
        <taxon>Fungi</taxon>
        <taxon>Dikarya</taxon>
        <taxon>Ascomycota</taxon>
        <taxon>Pezizomycotina</taxon>
        <taxon>Pezizomycetes</taxon>
        <taxon>Pezizales</taxon>
        <taxon>Tuberaceae</taxon>
        <taxon>Choiromyces</taxon>
    </lineage>
</organism>
<feature type="region of interest" description="Disordered" evidence="1">
    <location>
        <begin position="63"/>
        <end position="140"/>
    </location>
</feature>
<evidence type="ECO:0000313" key="3">
    <source>
        <dbReference type="Proteomes" id="UP000276215"/>
    </source>
</evidence>
<dbReference type="AlphaFoldDB" id="A0A3N4JGM3"/>
<keyword evidence="3" id="KW-1185">Reference proteome</keyword>
<name>A0A3N4JGM3_9PEZI</name>
<feature type="compositionally biased region" description="Polar residues" evidence="1">
    <location>
        <begin position="100"/>
        <end position="112"/>
    </location>
</feature>
<dbReference type="EMBL" id="ML120421">
    <property type="protein sequence ID" value="RPA95831.1"/>
    <property type="molecule type" value="Genomic_DNA"/>
</dbReference>